<dbReference type="InterPro" id="IPR005146">
    <property type="entry name" value="B3/B4_tRNA-bd"/>
</dbReference>
<keyword evidence="4" id="KW-1185">Reference proteome</keyword>
<dbReference type="SUPFAM" id="SSF56037">
    <property type="entry name" value="PheT/TilS domain"/>
    <property type="match status" value="1"/>
</dbReference>
<evidence type="ECO:0000313" key="3">
    <source>
        <dbReference type="EMBL" id="QKW51160.1"/>
    </source>
</evidence>
<dbReference type="InterPro" id="IPR020825">
    <property type="entry name" value="Phe-tRNA_synthase-like_B3/B4"/>
</dbReference>
<dbReference type="PANTHER" id="PTHR39209:SF2">
    <property type="entry name" value="CYTOPLASMIC PROTEIN"/>
    <property type="match status" value="1"/>
</dbReference>
<dbReference type="SMART" id="SM00873">
    <property type="entry name" value="B3_4"/>
    <property type="match status" value="1"/>
</dbReference>
<sequence length="277" mass="29783">MTPATGVGGRPAGRRQQAEPLRREVSPETQAESTPRTGATLDAAAWLASVSIDPAVAALRPDYHALLITAEGLRPGPSDAFSEEMLARAEVTARERVGDGPLEEHPHIAAWREAFRSFGAKPQRTRPSAEALLRRASDGLPRVDRLTDIYNAVSVGHFLPLGGEDLDHYAGPARLVRADGTEVFDTTAGGQPAAEHPTAGEVVWRDDLGVTCRRWNWRQCTRTRLTHDTTRALFILDALGAMDDQALSAAGDALTDALTTSSPEVKINTRLLRASAA</sequence>
<dbReference type="GO" id="GO:0003723">
    <property type="term" value="F:RNA binding"/>
    <property type="evidence" value="ECO:0007669"/>
    <property type="project" value="InterPro"/>
</dbReference>
<dbReference type="PANTHER" id="PTHR39209">
    <property type="match status" value="1"/>
</dbReference>
<proteinExistence type="predicted"/>
<accession>A0A7H8N9I8</accession>
<dbReference type="Pfam" id="PF03483">
    <property type="entry name" value="B3_4"/>
    <property type="match status" value="1"/>
</dbReference>
<feature type="compositionally biased region" description="Polar residues" evidence="1">
    <location>
        <begin position="27"/>
        <end position="37"/>
    </location>
</feature>
<feature type="domain" description="B3/B4 tRNA-binding" evidence="2">
    <location>
        <begin position="109"/>
        <end position="263"/>
    </location>
</feature>
<dbReference type="Proteomes" id="UP000509303">
    <property type="component" value="Chromosome"/>
</dbReference>
<organism evidence="3 4">
    <name type="scientific">Streptomyces buecherae</name>
    <dbReference type="NCBI Taxonomy" id="2763006"/>
    <lineage>
        <taxon>Bacteria</taxon>
        <taxon>Bacillati</taxon>
        <taxon>Actinomycetota</taxon>
        <taxon>Actinomycetes</taxon>
        <taxon>Kitasatosporales</taxon>
        <taxon>Streptomycetaceae</taxon>
        <taxon>Streptomyces</taxon>
    </lineage>
</organism>
<evidence type="ECO:0000259" key="2">
    <source>
        <dbReference type="SMART" id="SM00873"/>
    </source>
</evidence>
<dbReference type="EMBL" id="CP054929">
    <property type="protein sequence ID" value="QKW51160.1"/>
    <property type="molecule type" value="Genomic_DNA"/>
</dbReference>
<evidence type="ECO:0000313" key="4">
    <source>
        <dbReference type="Proteomes" id="UP000509303"/>
    </source>
</evidence>
<feature type="compositionally biased region" description="Basic and acidic residues" evidence="1">
    <location>
        <begin position="16"/>
        <end position="26"/>
    </location>
</feature>
<evidence type="ECO:0000256" key="1">
    <source>
        <dbReference type="SAM" id="MobiDB-lite"/>
    </source>
</evidence>
<name>A0A7H8N9I8_9ACTN</name>
<protein>
    <recommendedName>
        <fullName evidence="2">B3/B4 tRNA-binding domain-containing protein</fullName>
    </recommendedName>
</protein>
<feature type="region of interest" description="Disordered" evidence="1">
    <location>
        <begin position="1"/>
        <end position="37"/>
    </location>
</feature>
<dbReference type="GO" id="GO:0004826">
    <property type="term" value="F:phenylalanine-tRNA ligase activity"/>
    <property type="evidence" value="ECO:0007669"/>
    <property type="project" value="InterPro"/>
</dbReference>
<dbReference type="AlphaFoldDB" id="A0A7H8N9I8"/>
<dbReference type="Gene3D" id="3.50.40.10">
    <property type="entry name" value="Phenylalanyl-trna Synthetase, Chain B, domain 3"/>
    <property type="match status" value="1"/>
</dbReference>
<gene>
    <name evidence="3" type="ORF">HUT08_18265</name>
</gene>
<feature type="compositionally biased region" description="Gly residues" evidence="1">
    <location>
        <begin position="1"/>
        <end position="11"/>
    </location>
</feature>
<reference evidence="3 4" key="1">
    <citation type="submission" date="2020-06" db="EMBL/GenBank/DDBJ databases">
        <title>Genome mining for natural products.</title>
        <authorList>
            <person name="Zhang B."/>
            <person name="Shi J."/>
            <person name="Ge H."/>
        </authorList>
    </citation>
    <scope>NUCLEOTIDE SEQUENCE [LARGE SCALE GENOMIC DNA]</scope>
    <source>
        <strain evidence="3 4">NA00687</strain>
    </source>
</reference>